<protein>
    <recommendedName>
        <fullName evidence="10">ABC transporter domain-containing protein</fullName>
    </recommendedName>
</protein>
<feature type="compositionally biased region" description="Low complexity" evidence="8">
    <location>
        <begin position="42"/>
        <end position="54"/>
    </location>
</feature>
<feature type="transmembrane region" description="Helical" evidence="9">
    <location>
        <begin position="627"/>
        <end position="651"/>
    </location>
</feature>
<dbReference type="AlphaFoldDB" id="A0AAW1P6T6"/>
<dbReference type="InterPro" id="IPR050352">
    <property type="entry name" value="ABCG_transporters"/>
</dbReference>
<evidence type="ECO:0000259" key="10">
    <source>
        <dbReference type="PROSITE" id="PS50893"/>
    </source>
</evidence>
<keyword evidence="6 9" id="KW-1133">Transmembrane helix</keyword>
<evidence type="ECO:0000256" key="5">
    <source>
        <dbReference type="ARBA" id="ARBA00022840"/>
    </source>
</evidence>
<feature type="region of interest" description="Disordered" evidence="8">
    <location>
        <begin position="33"/>
        <end position="59"/>
    </location>
</feature>
<comment type="caution">
    <text evidence="11">The sequence shown here is derived from an EMBL/GenBank/DDBJ whole genome shotgun (WGS) entry which is preliminary data.</text>
</comment>
<dbReference type="SMART" id="SM00382">
    <property type="entry name" value="AAA"/>
    <property type="match status" value="1"/>
</dbReference>
<dbReference type="InterPro" id="IPR003593">
    <property type="entry name" value="AAA+_ATPase"/>
</dbReference>
<sequence>MGSLNQVWVPTLVLAHVCGVLLWFYAVTHLAGNKPKKKPAKQPKTPGTAGASGTSGYGQMFRTNELSEADEDTLSDKSAKHEADPAAFYELEDVDGMSSHARRTAVQPLPIELTWKDLEFSIRVRDAGKPKDGSKSKTRHILYPCSGRFQVGEAAAIMGPSGAGKSTLIDLLTGRKRPSGSQSLVSMNGHRIYQAMTRKYMSYVGQEDVFLPNLTAWESLAFYARLSLPEDITRYERRDRMETILETMGISKVRFSMVGGYMPGGVIVRGLSGGERRRLSVACGMIGNPSIMFLDEPTTGLDSHAALAMVNHLVALTRMGHTIACSIHQPRQEIFNAFDSITMLSEGYQVYQQSPKFCCEWFNGGLGYVYVPEEDGTVADWVISLVSVRFQNPASAAQTRYMASLQELERAAASFVSYSSKNPQSYAMSNATSSMPEDLQSDQNDRNPFTSLMTSIATLLSTQRRNVLAETAAKLGTPFSQDVAQPSEHQYNQSWGVQFLMLTRRALRTQLRNPSESSLRLVVGTWIGLLAGLVYIRLPDNPTSAQPRASTIFFMLMLNAITPISYMAFYNSDKRFFEMDSANGIYSASAYYAAASAAGTPFVILNTCAGGLMAYGLAGLRDDARAILIFMAILSLQALTANQFFVTIIWLSPTQDTAYAVATTYLTFSLLLCGFYVAIPNMVLSFTRGLSWASFSKYTFEALMANEFVARIWTQPCQSRSGAILIGGAQPLCDTAGESILQYLGLHLGVFKGAIILFAFYIAFHITAFWALLRLFKIRRQ</sequence>
<feature type="domain" description="ABC transporter" evidence="10">
    <location>
        <begin position="122"/>
        <end position="371"/>
    </location>
</feature>
<dbReference type="Pfam" id="PF01061">
    <property type="entry name" value="ABC2_membrane"/>
    <property type="match status" value="1"/>
</dbReference>
<dbReference type="Gene3D" id="3.40.50.300">
    <property type="entry name" value="P-loop containing nucleotide triphosphate hydrolases"/>
    <property type="match status" value="1"/>
</dbReference>
<feature type="transmembrane region" description="Helical" evidence="9">
    <location>
        <begin position="12"/>
        <end position="32"/>
    </location>
</feature>
<dbReference type="GO" id="GO:0016020">
    <property type="term" value="C:membrane"/>
    <property type="evidence" value="ECO:0007669"/>
    <property type="project" value="UniProtKB-SubCell"/>
</dbReference>
<dbReference type="PROSITE" id="PS50893">
    <property type="entry name" value="ABC_TRANSPORTER_2"/>
    <property type="match status" value="1"/>
</dbReference>
<name>A0AAW1P6T6_9CHLO</name>
<evidence type="ECO:0000256" key="6">
    <source>
        <dbReference type="ARBA" id="ARBA00022989"/>
    </source>
</evidence>
<accession>A0AAW1P6T6</accession>
<feature type="transmembrane region" description="Helical" evidence="9">
    <location>
        <begin position="754"/>
        <end position="776"/>
    </location>
</feature>
<dbReference type="GO" id="GO:0140359">
    <property type="term" value="F:ABC-type transporter activity"/>
    <property type="evidence" value="ECO:0007669"/>
    <property type="project" value="InterPro"/>
</dbReference>
<dbReference type="InterPro" id="IPR017871">
    <property type="entry name" value="ABC_transporter-like_CS"/>
</dbReference>
<feature type="transmembrane region" description="Helical" evidence="9">
    <location>
        <begin position="590"/>
        <end position="615"/>
    </location>
</feature>
<dbReference type="InterPro" id="IPR027417">
    <property type="entry name" value="P-loop_NTPase"/>
</dbReference>
<evidence type="ECO:0000313" key="11">
    <source>
        <dbReference type="EMBL" id="KAK9808556.1"/>
    </source>
</evidence>
<dbReference type="PANTHER" id="PTHR48041">
    <property type="entry name" value="ABC TRANSPORTER G FAMILY MEMBER 28"/>
    <property type="match status" value="1"/>
</dbReference>
<evidence type="ECO:0000256" key="9">
    <source>
        <dbReference type="SAM" id="Phobius"/>
    </source>
</evidence>
<keyword evidence="5" id="KW-0067">ATP-binding</keyword>
<feature type="transmembrane region" description="Helical" evidence="9">
    <location>
        <begin position="550"/>
        <end position="569"/>
    </location>
</feature>
<evidence type="ECO:0000313" key="12">
    <source>
        <dbReference type="Proteomes" id="UP001465755"/>
    </source>
</evidence>
<organism evidence="11 12">
    <name type="scientific">Symbiochloris irregularis</name>
    <dbReference type="NCBI Taxonomy" id="706552"/>
    <lineage>
        <taxon>Eukaryota</taxon>
        <taxon>Viridiplantae</taxon>
        <taxon>Chlorophyta</taxon>
        <taxon>core chlorophytes</taxon>
        <taxon>Trebouxiophyceae</taxon>
        <taxon>Trebouxiales</taxon>
        <taxon>Trebouxiaceae</taxon>
        <taxon>Symbiochloris</taxon>
    </lineage>
</organism>
<keyword evidence="12" id="KW-1185">Reference proteome</keyword>
<gene>
    <name evidence="11" type="ORF">WJX73_008341</name>
</gene>
<dbReference type="Pfam" id="PF00005">
    <property type="entry name" value="ABC_tran"/>
    <property type="match status" value="1"/>
</dbReference>
<keyword evidence="2" id="KW-0813">Transport</keyword>
<reference evidence="11 12" key="1">
    <citation type="journal article" date="2024" name="Nat. Commun.">
        <title>Phylogenomics reveals the evolutionary origins of lichenization in chlorophyte algae.</title>
        <authorList>
            <person name="Puginier C."/>
            <person name="Libourel C."/>
            <person name="Otte J."/>
            <person name="Skaloud P."/>
            <person name="Haon M."/>
            <person name="Grisel S."/>
            <person name="Petersen M."/>
            <person name="Berrin J.G."/>
            <person name="Delaux P.M."/>
            <person name="Dal Grande F."/>
            <person name="Keller J."/>
        </authorList>
    </citation>
    <scope>NUCLEOTIDE SEQUENCE [LARGE SCALE GENOMIC DNA]</scope>
    <source>
        <strain evidence="11 12">SAG 2036</strain>
    </source>
</reference>
<keyword evidence="3 9" id="KW-0812">Transmembrane</keyword>
<dbReference type="InterPro" id="IPR003439">
    <property type="entry name" value="ABC_transporter-like_ATP-bd"/>
</dbReference>
<dbReference type="GO" id="GO:0016887">
    <property type="term" value="F:ATP hydrolysis activity"/>
    <property type="evidence" value="ECO:0007669"/>
    <property type="project" value="InterPro"/>
</dbReference>
<dbReference type="InterPro" id="IPR013525">
    <property type="entry name" value="ABC2_TM"/>
</dbReference>
<dbReference type="EMBL" id="JALJOQ010000022">
    <property type="protein sequence ID" value="KAK9808556.1"/>
    <property type="molecule type" value="Genomic_DNA"/>
</dbReference>
<evidence type="ECO:0000256" key="2">
    <source>
        <dbReference type="ARBA" id="ARBA00022448"/>
    </source>
</evidence>
<dbReference type="SUPFAM" id="SSF52540">
    <property type="entry name" value="P-loop containing nucleoside triphosphate hydrolases"/>
    <property type="match status" value="1"/>
</dbReference>
<keyword evidence="4" id="KW-0547">Nucleotide-binding</keyword>
<keyword evidence="7 9" id="KW-0472">Membrane</keyword>
<feature type="transmembrane region" description="Helical" evidence="9">
    <location>
        <begin position="518"/>
        <end position="538"/>
    </location>
</feature>
<proteinExistence type="predicted"/>
<evidence type="ECO:0000256" key="8">
    <source>
        <dbReference type="SAM" id="MobiDB-lite"/>
    </source>
</evidence>
<dbReference type="GO" id="GO:0005524">
    <property type="term" value="F:ATP binding"/>
    <property type="evidence" value="ECO:0007669"/>
    <property type="project" value="UniProtKB-KW"/>
</dbReference>
<dbReference type="PROSITE" id="PS00211">
    <property type="entry name" value="ABC_TRANSPORTER_1"/>
    <property type="match status" value="1"/>
</dbReference>
<evidence type="ECO:0000256" key="7">
    <source>
        <dbReference type="ARBA" id="ARBA00023136"/>
    </source>
</evidence>
<evidence type="ECO:0000256" key="4">
    <source>
        <dbReference type="ARBA" id="ARBA00022741"/>
    </source>
</evidence>
<dbReference type="PANTHER" id="PTHR48041:SF139">
    <property type="entry name" value="PROTEIN SCARLET"/>
    <property type="match status" value="1"/>
</dbReference>
<feature type="transmembrane region" description="Helical" evidence="9">
    <location>
        <begin position="658"/>
        <end position="679"/>
    </location>
</feature>
<evidence type="ECO:0000256" key="1">
    <source>
        <dbReference type="ARBA" id="ARBA00004141"/>
    </source>
</evidence>
<dbReference type="Proteomes" id="UP001465755">
    <property type="component" value="Unassembled WGS sequence"/>
</dbReference>
<comment type="subcellular location">
    <subcellularLocation>
        <location evidence="1">Membrane</location>
        <topology evidence="1">Multi-pass membrane protein</topology>
    </subcellularLocation>
</comment>
<evidence type="ECO:0000256" key="3">
    <source>
        <dbReference type="ARBA" id="ARBA00022692"/>
    </source>
</evidence>